<reference evidence="1 2" key="2">
    <citation type="submission" date="2018-11" db="EMBL/GenBank/DDBJ databases">
        <authorList>
            <consortium name="Pathogen Informatics"/>
        </authorList>
    </citation>
    <scope>NUCLEOTIDE SEQUENCE [LARGE SCALE GENOMIC DNA]</scope>
    <source>
        <strain evidence="1 2">MHpl1</strain>
    </source>
</reference>
<gene>
    <name evidence="1" type="ORF">HPLM_LOCUS17548</name>
</gene>
<dbReference type="EMBL" id="UZAF01020023">
    <property type="protein sequence ID" value="VDO65660.1"/>
    <property type="molecule type" value="Genomic_DNA"/>
</dbReference>
<evidence type="ECO:0000313" key="2">
    <source>
        <dbReference type="Proteomes" id="UP000268014"/>
    </source>
</evidence>
<sequence length="93" mass="9851">MDHPMSTRPSLLFDTTIPLVNGPCSFFLYRVSSASFICEMFKGKPAFVEIIQLTTRLSPASTVTVAIGVAPVTTVIHGLIGPAPAPVKHSPVA</sequence>
<evidence type="ECO:0000313" key="3">
    <source>
        <dbReference type="WBParaSite" id="HPLM_0001755601-mRNA-1"/>
    </source>
</evidence>
<dbReference type="AlphaFoldDB" id="A0A0N4X006"/>
<proteinExistence type="predicted"/>
<reference evidence="3" key="1">
    <citation type="submission" date="2017-02" db="UniProtKB">
        <authorList>
            <consortium name="WormBaseParasite"/>
        </authorList>
    </citation>
    <scope>IDENTIFICATION</scope>
</reference>
<name>A0A0N4X006_HAEPC</name>
<evidence type="ECO:0000313" key="1">
    <source>
        <dbReference type="EMBL" id="VDO65660.1"/>
    </source>
</evidence>
<keyword evidence="2" id="KW-1185">Reference proteome</keyword>
<protein>
    <submittedName>
        <fullName evidence="1 3">Uncharacterized protein</fullName>
    </submittedName>
</protein>
<dbReference type="Proteomes" id="UP000268014">
    <property type="component" value="Unassembled WGS sequence"/>
</dbReference>
<organism evidence="3">
    <name type="scientific">Haemonchus placei</name>
    <name type="common">Barber's pole worm</name>
    <dbReference type="NCBI Taxonomy" id="6290"/>
    <lineage>
        <taxon>Eukaryota</taxon>
        <taxon>Metazoa</taxon>
        <taxon>Ecdysozoa</taxon>
        <taxon>Nematoda</taxon>
        <taxon>Chromadorea</taxon>
        <taxon>Rhabditida</taxon>
        <taxon>Rhabditina</taxon>
        <taxon>Rhabditomorpha</taxon>
        <taxon>Strongyloidea</taxon>
        <taxon>Trichostrongylidae</taxon>
        <taxon>Haemonchus</taxon>
    </lineage>
</organism>
<accession>A0A0N4X006</accession>
<dbReference type="WBParaSite" id="HPLM_0001755601-mRNA-1">
    <property type="protein sequence ID" value="HPLM_0001755601-mRNA-1"/>
    <property type="gene ID" value="HPLM_0001755601"/>
</dbReference>